<evidence type="ECO:0000313" key="2">
    <source>
        <dbReference type="EMBL" id="KAK8558756.1"/>
    </source>
</evidence>
<keyword evidence="3" id="KW-1185">Reference proteome</keyword>
<name>A0ABR2EDN5_9ROSI</name>
<gene>
    <name evidence="2" type="ORF">V6N12_042054</name>
</gene>
<dbReference type="Proteomes" id="UP001472677">
    <property type="component" value="Unassembled WGS sequence"/>
</dbReference>
<comment type="caution">
    <text evidence="2">The sequence shown here is derived from an EMBL/GenBank/DDBJ whole genome shotgun (WGS) entry which is preliminary data.</text>
</comment>
<sequence>MGAPPPPKICPHRNLLKPIDVPLDYPPLARKKTHKQEAADASAAKEEGTGPKLLKLAPTISPKELRTITPEDASPVAGLKVASKFALIVSTGGGCHFTLALAHDFPNLLQTVENFKQ</sequence>
<proteinExistence type="predicted"/>
<protein>
    <submittedName>
        <fullName evidence="2">Uncharacterized protein</fullName>
    </submittedName>
</protein>
<feature type="compositionally biased region" description="Basic and acidic residues" evidence="1">
    <location>
        <begin position="35"/>
        <end position="49"/>
    </location>
</feature>
<reference evidence="2 3" key="1">
    <citation type="journal article" date="2024" name="G3 (Bethesda)">
        <title>Genome assembly of Hibiscus sabdariffa L. provides insights into metabolisms of medicinal natural products.</title>
        <authorList>
            <person name="Kim T."/>
        </authorList>
    </citation>
    <scope>NUCLEOTIDE SEQUENCE [LARGE SCALE GENOMIC DNA]</scope>
    <source>
        <strain evidence="2">TK-2024</strain>
        <tissue evidence="2">Old leaves</tissue>
    </source>
</reference>
<evidence type="ECO:0000256" key="1">
    <source>
        <dbReference type="SAM" id="MobiDB-lite"/>
    </source>
</evidence>
<evidence type="ECO:0000313" key="3">
    <source>
        <dbReference type="Proteomes" id="UP001472677"/>
    </source>
</evidence>
<organism evidence="2 3">
    <name type="scientific">Hibiscus sabdariffa</name>
    <name type="common">roselle</name>
    <dbReference type="NCBI Taxonomy" id="183260"/>
    <lineage>
        <taxon>Eukaryota</taxon>
        <taxon>Viridiplantae</taxon>
        <taxon>Streptophyta</taxon>
        <taxon>Embryophyta</taxon>
        <taxon>Tracheophyta</taxon>
        <taxon>Spermatophyta</taxon>
        <taxon>Magnoliopsida</taxon>
        <taxon>eudicotyledons</taxon>
        <taxon>Gunneridae</taxon>
        <taxon>Pentapetalae</taxon>
        <taxon>rosids</taxon>
        <taxon>malvids</taxon>
        <taxon>Malvales</taxon>
        <taxon>Malvaceae</taxon>
        <taxon>Malvoideae</taxon>
        <taxon>Hibiscus</taxon>
    </lineage>
</organism>
<feature type="region of interest" description="Disordered" evidence="1">
    <location>
        <begin position="29"/>
        <end position="53"/>
    </location>
</feature>
<dbReference type="EMBL" id="JBBPBM010000015">
    <property type="protein sequence ID" value="KAK8558756.1"/>
    <property type="molecule type" value="Genomic_DNA"/>
</dbReference>
<accession>A0ABR2EDN5</accession>